<dbReference type="Proteomes" id="UP000247459">
    <property type="component" value="Unassembled WGS sequence"/>
</dbReference>
<dbReference type="Pfam" id="PF00015">
    <property type="entry name" value="MCPsignal"/>
    <property type="match status" value="1"/>
</dbReference>
<dbReference type="PRINTS" id="PR00260">
    <property type="entry name" value="CHEMTRNSDUCR"/>
</dbReference>
<dbReference type="PANTHER" id="PTHR32089">
    <property type="entry name" value="METHYL-ACCEPTING CHEMOTAXIS PROTEIN MCPB"/>
    <property type="match status" value="1"/>
</dbReference>
<keyword evidence="3 8" id="KW-0472">Membrane</keyword>
<evidence type="ECO:0000259" key="10">
    <source>
        <dbReference type="PROSITE" id="PS50885"/>
    </source>
</evidence>
<protein>
    <submittedName>
        <fullName evidence="11">Methyl-accepting chemotaxis sensory transducer</fullName>
    </submittedName>
</protein>
<feature type="domain" description="HAMP" evidence="10">
    <location>
        <begin position="220"/>
        <end position="275"/>
    </location>
</feature>
<evidence type="ECO:0000313" key="11">
    <source>
        <dbReference type="EMBL" id="PYY29735.1"/>
    </source>
</evidence>
<evidence type="ECO:0000256" key="1">
    <source>
        <dbReference type="ARBA" id="ARBA00004236"/>
    </source>
</evidence>
<dbReference type="PANTHER" id="PTHR32089:SF112">
    <property type="entry name" value="LYSOZYME-LIKE PROTEIN-RELATED"/>
    <property type="match status" value="1"/>
</dbReference>
<comment type="subcellular location">
    <subcellularLocation>
        <location evidence="1">Cell membrane</location>
    </subcellularLocation>
</comment>
<name>A0A2W0CNG5_9BACL</name>
<keyword evidence="8" id="KW-0812">Transmembrane</keyword>
<evidence type="ECO:0000256" key="5">
    <source>
        <dbReference type="ARBA" id="ARBA00029447"/>
    </source>
</evidence>
<dbReference type="InterPro" id="IPR004089">
    <property type="entry name" value="MCPsignal_dom"/>
</dbReference>
<feature type="transmembrane region" description="Helical" evidence="8">
    <location>
        <begin position="21"/>
        <end position="44"/>
    </location>
</feature>
<keyword evidence="8" id="KW-1133">Transmembrane helix</keyword>
<dbReference type="PROSITE" id="PS50111">
    <property type="entry name" value="CHEMOTAXIS_TRANSDUC_2"/>
    <property type="match status" value="1"/>
</dbReference>
<evidence type="ECO:0000313" key="12">
    <source>
        <dbReference type="Proteomes" id="UP000247459"/>
    </source>
</evidence>
<dbReference type="EMBL" id="PRLG01000015">
    <property type="protein sequence ID" value="PYY29735.1"/>
    <property type="molecule type" value="Genomic_DNA"/>
</dbReference>
<dbReference type="Gene3D" id="1.10.287.950">
    <property type="entry name" value="Methyl-accepting chemotaxis protein"/>
    <property type="match status" value="1"/>
</dbReference>
<dbReference type="InterPro" id="IPR024478">
    <property type="entry name" value="HlyB_4HB_MCP"/>
</dbReference>
<dbReference type="SMART" id="SM00283">
    <property type="entry name" value="MA"/>
    <property type="match status" value="1"/>
</dbReference>
<comment type="caution">
    <text evidence="11">The sequence shown here is derived from an EMBL/GenBank/DDBJ whole genome shotgun (WGS) entry which is preliminary data.</text>
</comment>
<evidence type="ECO:0000256" key="6">
    <source>
        <dbReference type="PROSITE-ProRule" id="PRU00284"/>
    </source>
</evidence>
<dbReference type="Pfam" id="PF12729">
    <property type="entry name" value="4HB_MCP_1"/>
    <property type="match status" value="1"/>
</dbReference>
<proteinExistence type="inferred from homology"/>
<feature type="domain" description="Methyl-accepting transducer" evidence="9">
    <location>
        <begin position="294"/>
        <end position="545"/>
    </location>
</feature>
<dbReference type="OrthoDB" id="9760371at2"/>
<feature type="coiled-coil region" evidence="7">
    <location>
        <begin position="295"/>
        <end position="329"/>
    </location>
</feature>
<reference evidence="11 12" key="1">
    <citation type="submission" date="2018-01" db="EMBL/GenBank/DDBJ databases">
        <title>Genome sequence of the PGP bacterium Paenibacillus illinoisensis E3.</title>
        <authorList>
            <person name="Rolli E."/>
            <person name="Marasco R."/>
            <person name="Bessem C."/>
            <person name="Michoud G."/>
            <person name="Gaiarsa S."/>
            <person name="Borin S."/>
            <person name="Daffonchio D."/>
        </authorList>
    </citation>
    <scope>NUCLEOTIDE SEQUENCE [LARGE SCALE GENOMIC DNA]</scope>
    <source>
        <strain evidence="11 12">E3</strain>
    </source>
</reference>
<dbReference type="SUPFAM" id="SSF58104">
    <property type="entry name" value="Methyl-accepting chemotaxis protein (MCP) signaling domain"/>
    <property type="match status" value="1"/>
</dbReference>
<accession>A0A2W0CNG5</accession>
<feature type="transmembrane region" description="Helical" evidence="8">
    <location>
        <begin position="197"/>
        <end position="219"/>
    </location>
</feature>
<evidence type="ECO:0000256" key="4">
    <source>
        <dbReference type="ARBA" id="ARBA00023224"/>
    </source>
</evidence>
<comment type="similarity">
    <text evidence="5">Belongs to the methyl-accepting chemotaxis (MCP) protein family.</text>
</comment>
<keyword evidence="2" id="KW-1003">Cell membrane</keyword>
<evidence type="ECO:0000256" key="3">
    <source>
        <dbReference type="ARBA" id="ARBA00023136"/>
    </source>
</evidence>
<evidence type="ECO:0000256" key="8">
    <source>
        <dbReference type="SAM" id="Phobius"/>
    </source>
</evidence>
<evidence type="ECO:0000259" key="9">
    <source>
        <dbReference type="PROSITE" id="PS50111"/>
    </source>
</evidence>
<dbReference type="AlphaFoldDB" id="A0A2W0CNG5"/>
<organism evidence="11 12">
    <name type="scientific">Paenibacillus illinoisensis</name>
    <dbReference type="NCBI Taxonomy" id="59845"/>
    <lineage>
        <taxon>Bacteria</taxon>
        <taxon>Bacillati</taxon>
        <taxon>Bacillota</taxon>
        <taxon>Bacilli</taxon>
        <taxon>Bacillales</taxon>
        <taxon>Paenibacillaceae</taxon>
        <taxon>Paenibacillus</taxon>
    </lineage>
</organism>
<evidence type="ECO:0000256" key="2">
    <source>
        <dbReference type="ARBA" id="ARBA00022475"/>
    </source>
</evidence>
<dbReference type="RefSeq" id="WP_110758143.1">
    <property type="nucleotide sequence ID" value="NZ_PRLG01000015.1"/>
</dbReference>
<dbReference type="InterPro" id="IPR003660">
    <property type="entry name" value="HAMP_dom"/>
</dbReference>
<dbReference type="GO" id="GO:0006935">
    <property type="term" value="P:chemotaxis"/>
    <property type="evidence" value="ECO:0007669"/>
    <property type="project" value="InterPro"/>
</dbReference>
<keyword evidence="4 6" id="KW-0807">Transducer</keyword>
<sequence length="581" mass="64520">MLEESNQKQRKGNILKNLKMTTTMVIMITISLIGLVTVFLIGMFSMNEAKKGQGILYNDRFQHQTNILELKSNFYNMRANYTKVLDNAEFTEKQYEQVQKGKKSVTDGLNEFSARALDTKEKEIFTDLAAKMDTYFQDIEQIMDVKKITGTYDSEERGRINTSSTAIVETVTLLSDYNEEQSANLYANTHEVIQQRVMILGTVLLLSLVALISLSYVMIRSIHQRMKAITLYCEEVTQGDLTASIDPSLTQGNNEISVIARAIRKMTNSTSNVINGVIHESRHINQISDLTNRNMAGLNERIREVSATVEELSAAMEEASAHTENMNQSANEMQQGAEYITTQTLKQAEYAYMTSTKAEKLKKEARESSQAAMDIYENSSKKMTEALKQATAVDQIGILSQSILDVTAQTNLLALNASIEAARAGEAGRGFAVVANEIRKLADDSRQAADQIQHVTEEVMSSVTNLSSNAKELLSFMFDQVGKDYKLLENTAEQYYNDILEHANAVKDLNATSQQVTANIKTLVGSIHEIASASEQSAASSQEIASHMVASTAQSMEVVQQSDQVKESASNLDKLVQEFKV</sequence>
<keyword evidence="7" id="KW-0175">Coiled coil</keyword>
<dbReference type="GO" id="GO:0004888">
    <property type="term" value="F:transmembrane signaling receptor activity"/>
    <property type="evidence" value="ECO:0007669"/>
    <property type="project" value="InterPro"/>
</dbReference>
<dbReference type="GO" id="GO:0007165">
    <property type="term" value="P:signal transduction"/>
    <property type="evidence" value="ECO:0007669"/>
    <property type="project" value="UniProtKB-KW"/>
</dbReference>
<dbReference type="InterPro" id="IPR004090">
    <property type="entry name" value="Chemotax_Me-accpt_rcpt"/>
</dbReference>
<dbReference type="PROSITE" id="PS50885">
    <property type="entry name" value="HAMP"/>
    <property type="match status" value="1"/>
</dbReference>
<evidence type="ECO:0000256" key="7">
    <source>
        <dbReference type="SAM" id="Coils"/>
    </source>
</evidence>
<dbReference type="Gene3D" id="6.10.340.10">
    <property type="match status" value="1"/>
</dbReference>
<dbReference type="GO" id="GO:0005886">
    <property type="term" value="C:plasma membrane"/>
    <property type="evidence" value="ECO:0007669"/>
    <property type="project" value="UniProtKB-SubCell"/>
</dbReference>
<gene>
    <name evidence="11" type="ORF">PIL02S_01935</name>
</gene>